<dbReference type="InterPro" id="IPR003699">
    <property type="entry name" value="QueA"/>
</dbReference>
<dbReference type="InterPro" id="IPR042118">
    <property type="entry name" value="QueA_dom1"/>
</dbReference>
<dbReference type="HAMAP" id="MF_00113">
    <property type="entry name" value="QueA"/>
    <property type="match status" value="1"/>
</dbReference>
<dbReference type="NCBIfam" id="TIGR00113">
    <property type="entry name" value="queA"/>
    <property type="match status" value="1"/>
</dbReference>
<comment type="subunit">
    <text evidence="5">Monomer.</text>
</comment>
<comment type="similarity">
    <text evidence="5">Belongs to the QueA family.</text>
</comment>
<sequence>MLTYCPAVSIKNVRVSDFDFHLPPELIAQHPPAERGNSRMLLIDRNTGNYTDAHFRDFPSQLNEGDLLILNNSRVIPARLFARRAGLRTQHNSPAPTGQVEVLLTQPLGNDRWRALVKPGRKVPTGEHLIFGDNVLEAEVIESGDFGERTLQYAPTQDFFGALEQLGHMPLPPYIHRSEEDEEEDRTRYQTVYAGANTHGSAAAPTAGLHFTPEILEQIKARGVQIEHITLHVGLGTFQPVRVEDLADIRLHEEPYTLPAATADAINKAKSEGRRIIAVGTTTTRTLEHIAAINRIEPHSGTTSIFLQPGHRFQLVNALLTNFHLPKSTLLMLVSALAETEDQTITGREKILRAYAHAVGGKYRFFSYGDCMFLS</sequence>
<dbReference type="Gene3D" id="3.40.1780.10">
    <property type="entry name" value="QueA-like"/>
    <property type="match status" value="1"/>
</dbReference>
<dbReference type="PANTHER" id="PTHR30307:SF0">
    <property type="entry name" value="S-ADENOSYLMETHIONINE:TRNA RIBOSYLTRANSFERASE-ISOMERASE"/>
    <property type="match status" value="1"/>
</dbReference>
<keyword evidence="1 5" id="KW-0963">Cytoplasm</keyword>
<evidence type="ECO:0000256" key="5">
    <source>
        <dbReference type="HAMAP-Rule" id="MF_00113"/>
    </source>
</evidence>
<evidence type="ECO:0000256" key="4">
    <source>
        <dbReference type="ARBA" id="ARBA00022785"/>
    </source>
</evidence>
<name>A0A1G7H3H3_9BACT</name>
<gene>
    <name evidence="5" type="primary">queA</name>
    <name evidence="6" type="ORF">SAMN05444167_0901</name>
</gene>
<reference evidence="6 7" key="1">
    <citation type="submission" date="2016-10" db="EMBL/GenBank/DDBJ databases">
        <authorList>
            <person name="de Groot N.N."/>
        </authorList>
    </citation>
    <scope>NUCLEOTIDE SEQUENCE [LARGE SCALE GENOMIC DNA]</scope>
    <source>
        <strain evidence="6 7">GAS232</strain>
    </source>
</reference>
<dbReference type="SUPFAM" id="SSF111337">
    <property type="entry name" value="QueA-like"/>
    <property type="match status" value="1"/>
</dbReference>
<comment type="subcellular location">
    <subcellularLocation>
        <location evidence="5">Cytoplasm</location>
    </subcellularLocation>
</comment>
<dbReference type="Gene3D" id="2.40.10.240">
    <property type="entry name" value="QueA-like"/>
    <property type="match status" value="1"/>
</dbReference>
<accession>A0A1G7H3H3</accession>
<comment type="catalytic activity">
    <reaction evidence="5">
        <text>7-aminomethyl-7-carbaguanosine(34) in tRNA + S-adenosyl-L-methionine = epoxyqueuosine(34) in tRNA + adenine + L-methionine + 2 H(+)</text>
        <dbReference type="Rhea" id="RHEA:32155"/>
        <dbReference type="Rhea" id="RHEA-COMP:10342"/>
        <dbReference type="Rhea" id="RHEA-COMP:18582"/>
        <dbReference type="ChEBI" id="CHEBI:15378"/>
        <dbReference type="ChEBI" id="CHEBI:16708"/>
        <dbReference type="ChEBI" id="CHEBI:57844"/>
        <dbReference type="ChEBI" id="CHEBI:59789"/>
        <dbReference type="ChEBI" id="CHEBI:82833"/>
        <dbReference type="ChEBI" id="CHEBI:194443"/>
        <dbReference type="EC" id="2.4.99.17"/>
    </reaction>
</comment>
<comment type="function">
    <text evidence="5">Transfers and isomerizes the ribose moiety from AdoMet to the 7-aminomethyl group of 7-deazaguanine (preQ1-tRNA) to give epoxyqueuosine (oQ-tRNA).</text>
</comment>
<dbReference type="GO" id="GO:0008616">
    <property type="term" value="P:tRNA queuosine(34) biosynthetic process"/>
    <property type="evidence" value="ECO:0007669"/>
    <property type="project" value="UniProtKB-UniRule"/>
</dbReference>
<keyword evidence="4 5" id="KW-0671">Queuosine biosynthesis</keyword>
<evidence type="ECO:0000256" key="2">
    <source>
        <dbReference type="ARBA" id="ARBA00022679"/>
    </source>
</evidence>
<evidence type="ECO:0000256" key="1">
    <source>
        <dbReference type="ARBA" id="ARBA00022490"/>
    </source>
</evidence>
<keyword evidence="7" id="KW-1185">Reference proteome</keyword>
<proteinExistence type="inferred from homology"/>
<evidence type="ECO:0000256" key="3">
    <source>
        <dbReference type="ARBA" id="ARBA00022691"/>
    </source>
</evidence>
<comment type="pathway">
    <text evidence="5">tRNA modification; tRNA-queuosine biosynthesis.</text>
</comment>
<keyword evidence="2 5" id="KW-0808">Transferase</keyword>
<keyword evidence="6" id="KW-0413">Isomerase</keyword>
<keyword evidence="3 5" id="KW-0949">S-adenosyl-L-methionine</keyword>
<dbReference type="Pfam" id="PF02547">
    <property type="entry name" value="Queuosine_synth"/>
    <property type="match status" value="1"/>
</dbReference>
<dbReference type="EC" id="2.4.99.17" evidence="5"/>
<dbReference type="UniPathway" id="UPA00392"/>
<dbReference type="InterPro" id="IPR042119">
    <property type="entry name" value="QueA_dom2"/>
</dbReference>
<dbReference type="FunFam" id="2.40.10.240:FF:000002">
    <property type="entry name" value="S-adenosylmethionine:tRNA ribosyltransferase-isomerase"/>
    <property type="match status" value="1"/>
</dbReference>
<dbReference type="NCBIfam" id="NF001140">
    <property type="entry name" value="PRK00147.1"/>
    <property type="match status" value="1"/>
</dbReference>
<dbReference type="GO" id="GO:0005737">
    <property type="term" value="C:cytoplasm"/>
    <property type="evidence" value="ECO:0007669"/>
    <property type="project" value="UniProtKB-SubCell"/>
</dbReference>
<protein>
    <recommendedName>
        <fullName evidence="5">S-adenosylmethionine:tRNA ribosyltransferase-isomerase</fullName>
        <ecNumber evidence="5">2.4.99.17</ecNumber>
    </recommendedName>
    <alternativeName>
        <fullName evidence="5">Queuosine biosynthesis protein QueA</fullName>
    </alternativeName>
</protein>
<dbReference type="GO" id="GO:0051075">
    <property type="term" value="F:S-adenosylmethionine:tRNA ribosyltransferase-isomerase activity"/>
    <property type="evidence" value="ECO:0007669"/>
    <property type="project" value="UniProtKB-EC"/>
</dbReference>
<organism evidence="6 7">
    <name type="scientific">Terriglobus roseus</name>
    <dbReference type="NCBI Taxonomy" id="392734"/>
    <lineage>
        <taxon>Bacteria</taxon>
        <taxon>Pseudomonadati</taxon>
        <taxon>Acidobacteriota</taxon>
        <taxon>Terriglobia</taxon>
        <taxon>Terriglobales</taxon>
        <taxon>Acidobacteriaceae</taxon>
        <taxon>Terriglobus</taxon>
    </lineage>
</organism>
<evidence type="ECO:0000313" key="6">
    <source>
        <dbReference type="EMBL" id="SDE94915.1"/>
    </source>
</evidence>
<dbReference type="PANTHER" id="PTHR30307">
    <property type="entry name" value="S-ADENOSYLMETHIONINE:TRNA RIBOSYLTRANSFERASE-ISOMERASE"/>
    <property type="match status" value="1"/>
</dbReference>
<dbReference type="InterPro" id="IPR036100">
    <property type="entry name" value="QueA_sf"/>
</dbReference>
<dbReference type="AlphaFoldDB" id="A0A1G7H3H3"/>
<dbReference type="Proteomes" id="UP000182427">
    <property type="component" value="Chromosome I"/>
</dbReference>
<evidence type="ECO:0000313" key="7">
    <source>
        <dbReference type="Proteomes" id="UP000182427"/>
    </source>
</evidence>
<dbReference type="EMBL" id="LT629690">
    <property type="protein sequence ID" value="SDE94915.1"/>
    <property type="molecule type" value="Genomic_DNA"/>
</dbReference>